<dbReference type="GO" id="GO:0005739">
    <property type="term" value="C:mitochondrion"/>
    <property type="evidence" value="ECO:0007669"/>
    <property type="project" value="TreeGrafter"/>
</dbReference>
<dbReference type="InterPro" id="IPR020843">
    <property type="entry name" value="ER"/>
</dbReference>
<reference evidence="2 3" key="1">
    <citation type="submission" date="2017-06" db="EMBL/GenBank/DDBJ databases">
        <title>Comparative genomic analysis of Ambrosia Fusariam Clade fungi.</title>
        <authorList>
            <person name="Stajich J.E."/>
            <person name="Carrillo J."/>
            <person name="Kijimoto T."/>
            <person name="Eskalen A."/>
            <person name="O'Donnell K."/>
            <person name="Kasson M."/>
        </authorList>
    </citation>
    <scope>NUCLEOTIDE SEQUENCE [LARGE SCALE GENOMIC DNA]</scope>
    <source>
        <strain evidence="2 3">NRRL62584</strain>
    </source>
</reference>
<dbReference type="EMBL" id="NKCI01000179">
    <property type="protein sequence ID" value="RSL49461.1"/>
    <property type="molecule type" value="Genomic_DNA"/>
</dbReference>
<dbReference type="InterPro" id="IPR011032">
    <property type="entry name" value="GroES-like_sf"/>
</dbReference>
<dbReference type="STRING" id="1325734.A0A428P8S5"/>
<keyword evidence="3" id="KW-1185">Reference proteome</keyword>
<dbReference type="Pfam" id="PF08240">
    <property type="entry name" value="ADH_N"/>
    <property type="match status" value="1"/>
</dbReference>
<evidence type="ECO:0000313" key="2">
    <source>
        <dbReference type="EMBL" id="RSL49461.1"/>
    </source>
</evidence>
<dbReference type="InterPro" id="IPR036291">
    <property type="entry name" value="NAD(P)-bd_dom_sf"/>
</dbReference>
<dbReference type="GO" id="GO:0016491">
    <property type="term" value="F:oxidoreductase activity"/>
    <property type="evidence" value="ECO:0007669"/>
    <property type="project" value="InterPro"/>
</dbReference>
<dbReference type="Pfam" id="PF13602">
    <property type="entry name" value="ADH_zinc_N_2"/>
    <property type="match status" value="1"/>
</dbReference>
<dbReference type="CDD" id="cd08267">
    <property type="entry name" value="MDR1"/>
    <property type="match status" value="1"/>
</dbReference>
<accession>A0A428P8S5</accession>
<dbReference type="PANTHER" id="PTHR11695">
    <property type="entry name" value="ALCOHOL DEHYDROGENASE RELATED"/>
    <property type="match status" value="1"/>
</dbReference>
<dbReference type="Gene3D" id="3.90.180.10">
    <property type="entry name" value="Medium-chain alcohol dehydrogenases, catalytic domain"/>
    <property type="match status" value="1"/>
</dbReference>
<proteinExistence type="predicted"/>
<dbReference type="InterPro" id="IPR050700">
    <property type="entry name" value="YIM1/Zinc_Alcohol_DH_Fams"/>
</dbReference>
<dbReference type="PANTHER" id="PTHR11695:SF294">
    <property type="entry name" value="RETICULON-4-INTERACTING PROTEIN 1, MITOCHONDRIAL"/>
    <property type="match status" value="1"/>
</dbReference>
<evidence type="ECO:0000313" key="3">
    <source>
        <dbReference type="Proteomes" id="UP000288168"/>
    </source>
</evidence>
<dbReference type="Gene3D" id="3.40.50.720">
    <property type="entry name" value="NAD(P)-binding Rossmann-like Domain"/>
    <property type="match status" value="1"/>
</dbReference>
<dbReference type="OrthoDB" id="201656at2759"/>
<dbReference type="AlphaFoldDB" id="A0A428P8S5"/>
<dbReference type="SUPFAM" id="SSF50129">
    <property type="entry name" value="GroES-like"/>
    <property type="match status" value="1"/>
</dbReference>
<dbReference type="SMART" id="SM00829">
    <property type="entry name" value="PKS_ER"/>
    <property type="match status" value="1"/>
</dbReference>
<comment type="caution">
    <text evidence="2">The sequence shown here is derived from an EMBL/GenBank/DDBJ whole genome shotgun (WGS) entry which is preliminary data.</text>
</comment>
<name>A0A428P8S5_9HYPO</name>
<feature type="domain" description="Enoyl reductase (ER)" evidence="1">
    <location>
        <begin position="219"/>
        <end position="538"/>
    </location>
</feature>
<dbReference type="InterPro" id="IPR013154">
    <property type="entry name" value="ADH-like_N"/>
</dbReference>
<sequence length="543" mass="58687">MQISPGAENVEIADDKANLNPKSFMLPNKGISITPRAEQPSSWTQDLGLMSHYSSITPATLPGANLHVWQMEIPSVAAAYPFLMHQILAVSAFHLASLLTSLLQRLPRITESFDTKLDPVVKALVEEAIFALGESVGRASTASPELNVAIIWPMTLKDEFLDLIRAHHPAALVVVAHYCTVLDAVGSKFWVLENWGHRLLTAIVEALGPSWQYTAIKDTLESSLTLNENATPPDAQSLPKGHVLVQFITAAVNHVEYKLPEAPLYGKFVVQPPASPGLDFCGRIKVINDTDGSLKEGQLVFGALGITSKFPKFGTLGQVIVAPVSQLTVLPAAVAPDDTAAVGTAGMTAYQSLPQGLITPGTNIFINGGSGGVGSFTVQFAKALGATVTTTCSTADIQLCRSLGADEVIDYRKLDVIDELKKKGQIFDLAIDNVGTPAGMYEQSQHLLKPSGTFVQVAMQQSLCVMLRRSLLPSFLGGGKRQYRLVRVNINRTDLRQVGQWMAEGKVRAVIDHKFEWEDAPKSYEKLRLGRTVGKIVVHDGHA</sequence>
<organism evidence="2 3">
    <name type="scientific">Fusarium duplospermum</name>
    <dbReference type="NCBI Taxonomy" id="1325734"/>
    <lineage>
        <taxon>Eukaryota</taxon>
        <taxon>Fungi</taxon>
        <taxon>Dikarya</taxon>
        <taxon>Ascomycota</taxon>
        <taxon>Pezizomycotina</taxon>
        <taxon>Sordariomycetes</taxon>
        <taxon>Hypocreomycetidae</taxon>
        <taxon>Hypocreales</taxon>
        <taxon>Nectriaceae</taxon>
        <taxon>Fusarium</taxon>
        <taxon>Fusarium solani species complex</taxon>
    </lineage>
</organism>
<protein>
    <recommendedName>
        <fullName evidence="1">Enoyl reductase (ER) domain-containing protein</fullName>
    </recommendedName>
</protein>
<dbReference type="SUPFAM" id="SSF51735">
    <property type="entry name" value="NAD(P)-binding Rossmann-fold domains"/>
    <property type="match status" value="1"/>
</dbReference>
<gene>
    <name evidence="2" type="ORF">CEP54_012430</name>
</gene>
<evidence type="ECO:0000259" key="1">
    <source>
        <dbReference type="SMART" id="SM00829"/>
    </source>
</evidence>
<dbReference type="Proteomes" id="UP000288168">
    <property type="component" value="Unassembled WGS sequence"/>
</dbReference>